<evidence type="ECO:0000256" key="7">
    <source>
        <dbReference type="SAM" id="MobiDB-lite"/>
    </source>
</evidence>
<evidence type="ECO:0000256" key="1">
    <source>
        <dbReference type="ARBA" id="ARBA00005451"/>
    </source>
</evidence>
<keyword evidence="10" id="KW-1185">Reference proteome</keyword>
<evidence type="ECO:0000313" key="10">
    <source>
        <dbReference type="Proteomes" id="UP000717585"/>
    </source>
</evidence>
<feature type="compositionally biased region" description="Basic residues" evidence="7">
    <location>
        <begin position="51"/>
        <end position="65"/>
    </location>
</feature>
<evidence type="ECO:0000256" key="6">
    <source>
        <dbReference type="ARBA" id="ARBA00049513"/>
    </source>
</evidence>
<dbReference type="GO" id="GO:0003723">
    <property type="term" value="F:RNA binding"/>
    <property type="evidence" value="ECO:0007669"/>
    <property type="project" value="TreeGrafter"/>
</dbReference>
<proteinExistence type="inferred from homology"/>
<dbReference type="GO" id="GO:0102265">
    <property type="term" value="F:tRNA-dihydrouridine47 synthase activity"/>
    <property type="evidence" value="ECO:0007669"/>
    <property type="project" value="UniProtKB-EC"/>
</dbReference>
<dbReference type="Pfam" id="PF01207">
    <property type="entry name" value="Dus"/>
    <property type="match status" value="1"/>
</dbReference>
<protein>
    <recommendedName>
        <fullName evidence="2">tRNA-dihydrouridine(47) synthase [NAD(P)(+)]</fullName>
        <ecNumber evidence="2">1.3.1.89</ecNumber>
    </recommendedName>
</protein>
<comment type="catalytic activity">
    <reaction evidence="4">
        <text>a 5,6-dihydrouridine in mRNA + NAD(+) = a uridine in mRNA + NADH + H(+)</text>
        <dbReference type="Rhea" id="RHEA:69851"/>
        <dbReference type="Rhea" id="RHEA-COMP:14658"/>
        <dbReference type="Rhea" id="RHEA-COMP:17789"/>
        <dbReference type="ChEBI" id="CHEBI:15378"/>
        <dbReference type="ChEBI" id="CHEBI:57540"/>
        <dbReference type="ChEBI" id="CHEBI:57945"/>
        <dbReference type="ChEBI" id="CHEBI:65315"/>
        <dbReference type="ChEBI" id="CHEBI:74443"/>
    </reaction>
    <physiologicalReaction direction="right-to-left" evidence="4">
        <dbReference type="Rhea" id="RHEA:69853"/>
    </physiologicalReaction>
</comment>
<evidence type="ECO:0000256" key="3">
    <source>
        <dbReference type="ARBA" id="ARBA00048266"/>
    </source>
</evidence>
<evidence type="ECO:0000256" key="2">
    <source>
        <dbReference type="ARBA" id="ARBA00012376"/>
    </source>
</evidence>
<dbReference type="CDD" id="cd02801">
    <property type="entry name" value="DUS_like_FMN"/>
    <property type="match status" value="1"/>
</dbReference>
<reference evidence="9" key="1">
    <citation type="submission" date="2021-05" db="EMBL/GenBank/DDBJ databases">
        <title>A free-living protist that lacks canonical eukaryotic 1 DNA replication and segregation systems.</title>
        <authorList>
            <person name="Salas-Leiva D.E."/>
            <person name="Tromer E.C."/>
            <person name="Curtis B.A."/>
            <person name="Jerlstrom-Hultqvist J."/>
            <person name="Kolisko M."/>
            <person name="Yi Z."/>
            <person name="Salas-Leiva J.S."/>
            <person name="Gallot-Lavallee L."/>
            <person name="Kops G.J.P.L."/>
            <person name="Archibald J.M."/>
            <person name="Simpson A.G.B."/>
            <person name="Roger A.J."/>
        </authorList>
    </citation>
    <scope>NUCLEOTIDE SEQUENCE</scope>
    <source>
        <strain evidence="9">BICM</strain>
    </source>
</reference>
<organism evidence="9 10">
    <name type="scientific">Carpediemonas membranifera</name>
    <dbReference type="NCBI Taxonomy" id="201153"/>
    <lineage>
        <taxon>Eukaryota</taxon>
        <taxon>Metamonada</taxon>
        <taxon>Carpediemonas-like organisms</taxon>
        <taxon>Carpediemonas</taxon>
    </lineage>
</organism>
<feature type="compositionally biased region" description="Basic and acidic residues" evidence="7">
    <location>
        <begin position="26"/>
        <end position="39"/>
    </location>
</feature>
<evidence type="ECO:0000256" key="5">
    <source>
        <dbReference type="ARBA" id="ARBA00049447"/>
    </source>
</evidence>
<comment type="catalytic activity">
    <reaction evidence="3">
        <text>5,6-dihydrouridine(47) in tRNA + NAD(+) = uridine(47) in tRNA + NADH + H(+)</text>
        <dbReference type="Rhea" id="RHEA:53364"/>
        <dbReference type="Rhea" id="RHEA-COMP:13539"/>
        <dbReference type="Rhea" id="RHEA-COMP:13540"/>
        <dbReference type="ChEBI" id="CHEBI:15378"/>
        <dbReference type="ChEBI" id="CHEBI:57540"/>
        <dbReference type="ChEBI" id="CHEBI:57945"/>
        <dbReference type="ChEBI" id="CHEBI:65315"/>
        <dbReference type="ChEBI" id="CHEBI:74443"/>
        <dbReference type="EC" id="1.3.1.89"/>
    </reaction>
    <physiologicalReaction direction="right-to-left" evidence="3">
        <dbReference type="Rhea" id="RHEA:53366"/>
    </physiologicalReaction>
</comment>
<comment type="catalytic activity">
    <reaction evidence="5">
        <text>a 5,6-dihydrouridine in mRNA + NADP(+) = a uridine in mRNA + NADPH + H(+)</text>
        <dbReference type="Rhea" id="RHEA:69855"/>
        <dbReference type="Rhea" id="RHEA-COMP:14658"/>
        <dbReference type="Rhea" id="RHEA-COMP:17789"/>
        <dbReference type="ChEBI" id="CHEBI:15378"/>
        <dbReference type="ChEBI" id="CHEBI:57783"/>
        <dbReference type="ChEBI" id="CHEBI:58349"/>
        <dbReference type="ChEBI" id="CHEBI:65315"/>
        <dbReference type="ChEBI" id="CHEBI:74443"/>
    </reaction>
    <physiologicalReaction direction="right-to-left" evidence="5">
        <dbReference type="Rhea" id="RHEA:69857"/>
    </physiologicalReaction>
</comment>
<dbReference type="InterPro" id="IPR013785">
    <property type="entry name" value="Aldolase_TIM"/>
</dbReference>
<evidence type="ECO:0000313" key="9">
    <source>
        <dbReference type="EMBL" id="KAG9393545.1"/>
    </source>
</evidence>
<feature type="domain" description="DUS-like FMN-binding" evidence="8">
    <location>
        <begin position="230"/>
        <end position="480"/>
    </location>
</feature>
<evidence type="ECO:0000259" key="8">
    <source>
        <dbReference type="Pfam" id="PF01207"/>
    </source>
</evidence>
<dbReference type="Proteomes" id="UP000717585">
    <property type="component" value="Unassembled WGS sequence"/>
</dbReference>
<dbReference type="SUPFAM" id="SSF51395">
    <property type="entry name" value="FMN-linked oxidoreductases"/>
    <property type="match status" value="1"/>
</dbReference>
<comment type="similarity">
    <text evidence="1">Belongs to the Dus family. Dus3 subfamily.</text>
</comment>
<dbReference type="PANTHER" id="PTHR45846">
    <property type="entry name" value="TRNA-DIHYDROURIDINE(47) SYNTHASE [NAD(P)(+)]-LIKE"/>
    <property type="match status" value="1"/>
</dbReference>
<dbReference type="InterPro" id="IPR035587">
    <property type="entry name" value="DUS-like_FMN-bd"/>
</dbReference>
<sequence>MAEEHENDTRAGELAIKPEYLAPTKRKADEPAGEKRDTEEQVVAVPVDGKGKRKKSGVTRGRKRYMPPPQYCKFKQDRGECTNPKCRSIHELEGPEGYLANAPEDLAHLGIECPNIQDHGFCEYGVNCRFSSTHFKVEGNPFAGPYDPDNRPVFVPSDTIFQVRKKRYPYKCEPVVKELASIKKDMVDFDTEHFVSEKLILPGSTHELTHVAFKNRRDTPRMDISDKLALAPMCTVGNLPFRAVCVGQGADITFSEMILAESVMSGQKQDVSFAQKHPTENFFGLQIAGRWPDEIAHTAEVLMAHTDAKFVDLNAACPLDLWTKKGMCAALMGSTYDISRTLCSLTATVDVPVSVKVRVHGPRKPKATALGLLPLFDATGVRTVWMHGRSALQRYTKAADWTLVQDTAKAGSPMGIDVGGCGDILTYADYCHVRETYPEVTGTMLGRGALYKPWLFREIKEHHPIDISSGERLDLIRQFVSHGLAHWGSDSVGVEKTRHYLLEWLSFACRYVPLGILTQPQAMNLRAPEYIGRDDLETLMGSHRASDWVKISEMVLGKVPEGYTFEPKHRSSAY</sequence>
<comment type="catalytic activity">
    <reaction evidence="6">
        <text>5,6-dihydrouridine(47) in tRNA + NADP(+) = uridine(47) in tRNA + NADPH + H(+)</text>
        <dbReference type="Rhea" id="RHEA:53360"/>
        <dbReference type="Rhea" id="RHEA-COMP:13539"/>
        <dbReference type="Rhea" id="RHEA-COMP:13540"/>
        <dbReference type="ChEBI" id="CHEBI:15378"/>
        <dbReference type="ChEBI" id="CHEBI:57783"/>
        <dbReference type="ChEBI" id="CHEBI:58349"/>
        <dbReference type="ChEBI" id="CHEBI:65315"/>
        <dbReference type="ChEBI" id="CHEBI:74443"/>
        <dbReference type="EC" id="1.3.1.89"/>
    </reaction>
    <physiologicalReaction direction="right-to-left" evidence="6">
        <dbReference type="Rhea" id="RHEA:53362"/>
    </physiologicalReaction>
</comment>
<dbReference type="PANTHER" id="PTHR45846:SF1">
    <property type="entry name" value="TRNA-DIHYDROURIDINE(47) SYNTHASE [NAD(P)(+)]-LIKE"/>
    <property type="match status" value="1"/>
</dbReference>
<dbReference type="AlphaFoldDB" id="A0A8J6AVH6"/>
<accession>A0A8J6AVH6</accession>
<gene>
    <name evidence="9" type="ORF">J8273_5032</name>
</gene>
<dbReference type="EMBL" id="JAHDYR010000024">
    <property type="protein sequence ID" value="KAG9393545.1"/>
    <property type="molecule type" value="Genomic_DNA"/>
</dbReference>
<dbReference type="EC" id="1.3.1.89" evidence="2"/>
<evidence type="ECO:0000256" key="4">
    <source>
        <dbReference type="ARBA" id="ARBA00048342"/>
    </source>
</evidence>
<name>A0A8J6AVH6_9EUKA</name>
<dbReference type="Gene3D" id="3.20.20.70">
    <property type="entry name" value="Aldolase class I"/>
    <property type="match status" value="1"/>
</dbReference>
<comment type="caution">
    <text evidence="9">The sequence shown here is derived from an EMBL/GenBank/DDBJ whole genome shotgun (WGS) entry which is preliminary data.</text>
</comment>
<feature type="region of interest" description="Disordered" evidence="7">
    <location>
        <begin position="1"/>
        <end position="69"/>
    </location>
</feature>
<dbReference type="OrthoDB" id="259935at2759"/>